<accession>A0A0D7A411</accession>
<organism evidence="2 3">
    <name type="scientific">Fistulina hepatica ATCC 64428</name>
    <dbReference type="NCBI Taxonomy" id="1128425"/>
    <lineage>
        <taxon>Eukaryota</taxon>
        <taxon>Fungi</taxon>
        <taxon>Dikarya</taxon>
        <taxon>Basidiomycota</taxon>
        <taxon>Agaricomycotina</taxon>
        <taxon>Agaricomycetes</taxon>
        <taxon>Agaricomycetidae</taxon>
        <taxon>Agaricales</taxon>
        <taxon>Fistulinaceae</taxon>
        <taxon>Fistulina</taxon>
    </lineage>
</organism>
<dbReference type="InterPro" id="IPR041457">
    <property type="entry name" value="CxC2_KDZ-assoc"/>
</dbReference>
<dbReference type="Pfam" id="PF18803">
    <property type="entry name" value="CxC2"/>
    <property type="match status" value="1"/>
</dbReference>
<dbReference type="Proteomes" id="UP000054144">
    <property type="component" value="Unassembled WGS sequence"/>
</dbReference>
<sequence length="206" mass="23578">CWVSTHAHNPWHWASMWQQDQRFFRHMDISRIVPEYAHCLGHHGERCPHPSRPVQTIVVHTNGIHGSCLAYCECGDSPKRCDQLLRSRLFPGTPDDPKMVFTFNVLSKFSVHELQSKVSAYSYIEGLRDLTDSSFPGDVHRPYDQFLRISRVWNHLNVVKESGQFQGMDTHARLTVPGDLRVHCTTCPKHGLNTTLQDIGVPPKGR</sequence>
<evidence type="ECO:0000313" key="2">
    <source>
        <dbReference type="EMBL" id="KIY45119.1"/>
    </source>
</evidence>
<dbReference type="OrthoDB" id="3149508at2759"/>
<protein>
    <recommendedName>
        <fullName evidence="1">CxC2-like cysteine cluster KDZ transposase-associated domain-containing protein</fullName>
    </recommendedName>
</protein>
<gene>
    <name evidence="2" type="ORF">FISHEDRAFT_50080</name>
</gene>
<feature type="domain" description="CxC2-like cysteine cluster KDZ transposase-associated" evidence="1">
    <location>
        <begin position="39"/>
        <end position="133"/>
    </location>
</feature>
<proteinExistence type="predicted"/>
<reference evidence="2 3" key="1">
    <citation type="journal article" date="2015" name="Fungal Genet. Biol.">
        <title>Evolution of novel wood decay mechanisms in Agaricales revealed by the genome sequences of Fistulina hepatica and Cylindrobasidium torrendii.</title>
        <authorList>
            <person name="Floudas D."/>
            <person name="Held B.W."/>
            <person name="Riley R."/>
            <person name="Nagy L.G."/>
            <person name="Koehler G."/>
            <person name="Ransdell A.S."/>
            <person name="Younus H."/>
            <person name="Chow J."/>
            <person name="Chiniquy J."/>
            <person name="Lipzen A."/>
            <person name="Tritt A."/>
            <person name="Sun H."/>
            <person name="Haridas S."/>
            <person name="LaButti K."/>
            <person name="Ohm R.A."/>
            <person name="Kues U."/>
            <person name="Blanchette R.A."/>
            <person name="Grigoriev I.V."/>
            <person name="Minto R.E."/>
            <person name="Hibbett D.S."/>
        </authorList>
    </citation>
    <scope>NUCLEOTIDE SEQUENCE [LARGE SCALE GENOMIC DNA]</scope>
    <source>
        <strain evidence="2 3">ATCC 64428</strain>
    </source>
</reference>
<keyword evidence="3" id="KW-1185">Reference proteome</keyword>
<dbReference type="EMBL" id="KN882062">
    <property type="protein sequence ID" value="KIY45119.1"/>
    <property type="molecule type" value="Genomic_DNA"/>
</dbReference>
<evidence type="ECO:0000313" key="3">
    <source>
        <dbReference type="Proteomes" id="UP000054144"/>
    </source>
</evidence>
<evidence type="ECO:0000259" key="1">
    <source>
        <dbReference type="Pfam" id="PF18803"/>
    </source>
</evidence>
<dbReference type="AlphaFoldDB" id="A0A0D7A411"/>
<feature type="non-terminal residue" evidence="2">
    <location>
        <position position="1"/>
    </location>
</feature>
<name>A0A0D7A411_9AGAR</name>